<gene>
    <name evidence="10" type="ORF">MICPUN_59960</name>
</gene>
<dbReference type="InterPro" id="IPR038494">
    <property type="entry name" value="IGPD_sf"/>
</dbReference>
<comment type="similarity">
    <text evidence="3 8">Belongs to the imidazoleglycerol-phosphate dehydratase family.</text>
</comment>
<dbReference type="GeneID" id="8244836"/>
<keyword evidence="6 8" id="KW-0368">Histidine biosynthesis</keyword>
<dbReference type="STRING" id="296587.C1EA62"/>
<accession>C1EA62</accession>
<dbReference type="FunFam" id="3.30.230.40:FF:000003">
    <property type="entry name" value="Imidazoleglycerol-phosphate dehydratase HisB"/>
    <property type="match status" value="1"/>
</dbReference>
<feature type="region of interest" description="Disordered" evidence="9">
    <location>
        <begin position="1"/>
        <end position="49"/>
    </location>
</feature>
<dbReference type="PROSITE" id="PS00955">
    <property type="entry name" value="IGP_DEHYDRATASE_2"/>
    <property type="match status" value="1"/>
</dbReference>
<dbReference type="PROSITE" id="PS00954">
    <property type="entry name" value="IGP_DEHYDRATASE_1"/>
    <property type="match status" value="1"/>
</dbReference>
<evidence type="ECO:0000256" key="2">
    <source>
        <dbReference type="ARBA" id="ARBA00005047"/>
    </source>
</evidence>
<dbReference type="InterPro" id="IPR000807">
    <property type="entry name" value="ImidazoleglycerolP_deHydtase"/>
</dbReference>
<dbReference type="Gene3D" id="3.30.230.40">
    <property type="entry name" value="Imidazole glycerol phosphate dehydratase, domain 1"/>
    <property type="match status" value="4"/>
</dbReference>
<comment type="pathway">
    <text evidence="2 8">Amino-acid biosynthesis; L-histidine biosynthesis; L-histidine from 5-phospho-alpha-D-ribose 1-diphosphate: step 6/9.</text>
</comment>
<evidence type="ECO:0000256" key="8">
    <source>
        <dbReference type="RuleBase" id="RU000598"/>
    </source>
</evidence>
<evidence type="ECO:0000256" key="1">
    <source>
        <dbReference type="ARBA" id="ARBA00001723"/>
    </source>
</evidence>
<feature type="compositionally biased region" description="Low complexity" evidence="9">
    <location>
        <begin position="40"/>
        <end position="49"/>
    </location>
</feature>
<dbReference type="RefSeq" id="XP_002503892.1">
    <property type="nucleotide sequence ID" value="XM_002503846.1"/>
</dbReference>
<keyword evidence="11" id="KW-1185">Reference proteome</keyword>
<comment type="catalytic activity">
    <reaction evidence="1 8">
        <text>D-erythro-1-(imidazol-4-yl)glycerol 3-phosphate = 3-(imidazol-4-yl)-2-oxopropyl phosphate + H2O</text>
        <dbReference type="Rhea" id="RHEA:11040"/>
        <dbReference type="ChEBI" id="CHEBI:15377"/>
        <dbReference type="ChEBI" id="CHEBI:57766"/>
        <dbReference type="ChEBI" id="CHEBI:58278"/>
        <dbReference type="EC" id="4.2.1.19"/>
    </reaction>
</comment>
<keyword evidence="7 8" id="KW-0456">Lyase</keyword>
<dbReference type="Proteomes" id="UP000002009">
    <property type="component" value="Chromosome 7"/>
</dbReference>
<evidence type="ECO:0000313" key="10">
    <source>
        <dbReference type="EMBL" id="ACO65150.1"/>
    </source>
</evidence>
<dbReference type="InParanoid" id="C1EA62"/>
<dbReference type="PANTHER" id="PTHR23133">
    <property type="entry name" value="IMIDAZOLEGLYCEROL-PHOSPHATE DEHYDRATASE HIS7"/>
    <property type="match status" value="1"/>
</dbReference>
<evidence type="ECO:0000256" key="3">
    <source>
        <dbReference type="ARBA" id="ARBA00007481"/>
    </source>
</evidence>
<organism evidence="10 11">
    <name type="scientific">Micromonas commoda (strain RCC299 / NOUM17 / CCMP2709)</name>
    <name type="common">Picoplanktonic green alga</name>
    <dbReference type="NCBI Taxonomy" id="296587"/>
    <lineage>
        <taxon>Eukaryota</taxon>
        <taxon>Viridiplantae</taxon>
        <taxon>Chlorophyta</taxon>
        <taxon>Mamiellophyceae</taxon>
        <taxon>Mamiellales</taxon>
        <taxon>Mamiellaceae</taxon>
        <taxon>Micromonas</taxon>
    </lineage>
</organism>
<dbReference type="GO" id="GO:0004424">
    <property type="term" value="F:imidazoleglycerol-phosphate dehydratase activity"/>
    <property type="evidence" value="ECO:0007669"/>
    <property type="project" value="UniProtKB-EC"/>
</dbReference>
<dbReference type="AlphaFoldDB" id="C1EA62"/>
<evidence type="ECO:0000256" key="9">
    <source>
        <dbReference type="SAM" id="MobiDB-lite"/>
    </source>
</evidence>
<dbReference type="EC" id="4.2.1.19" evidence="4 8"/>
<proteinExistence type="inferred from homology"/>
<dbReference type="GO" id="GO:0000105">
    <property type="term" value="P:L-histidine biosynthetic process"/>
    <property type="evidence" value="ECO:0007669"/>
    <property type="project" value="UniProtKB-UniPathway"/>
</dbReference>
<feature type="compositionally biased region" description="Low complexity" evidence="9">
    <location>
        <begin position="1"/>
        <end position="13"/>
    </location>
</feature>
<reference evidence="10 11" key="1">
    <citation type="journal article" date="2009" name="Science">
        <title>Green evolution and dynamic adaptations revealed by genomes of the marine picoeukaryotes Micromonas.</title>
        <authorList>
            <person name="Worden A.Z."/>
            <person name="Lee J.H."/>
            <person name="Mock T."/>
            <person name="Rouze P."/>
            <person name="Simmons M.P."/>
            <person name="Aerts A.L."/>
            <person name="Allen A.E."/>
            <person name="Cuvelier M.L."/>
            <person name="Derelle E."/>
            <person name="Everett M.V."/>
            <person name="Foulon E."/>
            <person name="Grimwood J."/>
            <person name="Gundlach H."/>
            <person name="Henrissat B."/>
            <person name="Napoli C."/>
            <person name="McDonald S.M."/>
            <person name="Parker M.S."/>
            <person name="Rombauts S."/>
            <person name="Salamov A."/>
            <person name="Von Dassow P."/>
            <person name="Badger J.H."/>
            <person name="Coutinho P.M."/>
            <person name="Demir E."/>
            <person name="Dubchak I."/>
            <person name="Gentemann C."/>
            <person name="Eikrem W."/>
            <person name="Gready J.E."/>
            <person name="John U."/>
            <person name="Lanier W."/>
            <person name="Lindquist E.A."/>
            <person name="Lucas S."/>
            <person name="Mayer K.F."/>
            <person name="Moreau H."/>
            <person name="Not F."/>
            <person name="Otillar R."/>
            <person name="Panaud O."/>
            <person name="Pangilinan J."/>
            <person name="Paulsen I."/>
            <person name="Piegu B."/>
            <person name="Poliakov A."/>
            <person name="Robbens S."/>
            <person name="Schmutz J."/>
            <person name="Toulza E."/>
            <person name="Wyss T."/>
            <person name="Zelensky A."/>
            <person name="Zhou K."/>
            <person name="Armbrust E.V."/>
            <person name="Bhattacharya D."/>
            <person name="Goodenough U.W."/>
            <person name="Van de Peer Y."/>
            <person name="Grigoriev I.V."/>
        </authorList>
    </citation>
    <scope>NUCLEOTIDE SEQUENCE [LARGE SCALE GENOMIC DNA]</scope>
    <source>
        <strain evidence="11">RCC299 / NOUM17</strain>
    </source>
</reference>
<dbReference type="OMA" id="KAGCNRM"/>
<evidence type="ECO:0000256" key="4">
    <source>
        <dbReference type="ARBA" id="ARBA00012075"/>
    </source>
</evidence>
<protein>
    <recommendedName>
        <fullName evidence="4 8">Imidazoleglycerol-phosphate dehydratase</fullName>
        <ecNumber evidence="4 8">4.2.1.19</ecNumber>
    </recommendedName>
</protein>
<evidence type="ECO:0000256" key="5">
    <source>
        <dbReference type="ARBA" id="ARBA00022605"/>
    </source>
</evidence>
<evidence type="ECO:0000313" key="11">
    <source>
        <dbReference type="Proteomes" id="UP000002009"/>
    </source>
</evidence>
<dbReference type="PANTHER" id="PTHR23133:SF2">
    <property type="entry name" value="IMIDAZOLEGLYCEROL-PHOSPHATE DEHYDRATASE"/>
    <property type="match status" value="1"/>
</dbReference>
<dbReference type="UniPathway" id="UPA00031">
    <property type="reaction ID" value="UER00011"/>
</dbReference>
<dbReference type="SUPFAM" id="SSF54211">
    <property type="entry name" value="Ribosomal protein S5 domain 2-like"/>
    <property type="match status" value="3"/>
</dbReference>
<sequence length="480" mass="49821">MASSAAPFAAPFAVRGTPATNPGRRPSRAGAHRRSRGSRAPRAAVAAPAVSWPDGTGRAELGGVLAEASVVNLGKRGEIATGLPFLDHMIDQLTSHCQLGVSVVVSKDGVPCVPCVDASGDDDETVAVAAGFALGRALAQMLAPGIDAVADGAVPSNAATAEFASPLDEAYSTCVISLTVPGQGALAFDLAPYGPGAGRERIGKYRTSLTEPFWRAVVEASGLSVSLTKRRGDNAHHIVEATFKSFARCLRKCMDQVEGIDVTEMNERLDGVTRAAGKARSTKETTIDVRLDLDGSAAASAVSTGIKTLDALLGSIANEGGVQLNVDATGDLWIDDHHTTEDVAITVGQVLNESLGDKAGCNRMGRADASVLDGEDSADADAAVVEVVMDLSNRPFLANGLEFRDEFIGDLSAEMIDHMFMSIAANGQMTVHVVEHSKGRSDADLAEASARAFGRCLRQCIAVDPRRAGQVASSKGTLSV</sequence>
<dbReference type="KEGG" id="mis:MICPUN_59960"/>
<evidence type="ECO:0000256" key="7">
    <source>
        <dbReference type="ARBA" id="ARBA00023239"/>
    </source>
</evidence>
<dbReference type="Pfam" id="PF00475">
    <property type="entry name" value="IGPD"/>
    <property type="match status" value="2"/>
</dbReference>
<keyword evidence="5" id="KW-0028">Amino-acid biosynthesis</keyword>
<name>C1EA62_MICCC</name>
<dbReference type="InterPro" id="IPR020568">
    <property type="entry name" value="Ribosomal_Su5_D2-typ_SF"/>
</dbReference>
<dbReference type="InterPro" id="IPR020565">
    <property type="entry name" value="ImidazoleglycerP_deHydtase_CS"/>
</dbReference>
<dbReference type="eggNOG" id="KOG3143">
    <property type="taxonomic scope" value="Eukaryota"/>
</dbReference>
<dbReference type="OrthoDB" id="447729at2759"/>
<evidence type="ECO:0000256" key="6">
    <source>
        <dbReference type="ARBA" id="ARBA00023102"/>
    </source>
</evidence>
<feature type="compositionally biased region" description="Basic residues" evidence="9">
    <location>
        <begin position="25"/>
        <end position="39"/>
    </location>
</feature>
<dbReference type="EMBL" id="CP001328">
    <property type="protein sequence ID" value="ACO65150.1"/>
    <property type="molecule type" value="Genomic_DNA"/>
</dbReference>